<evidence type="ECO:0000256" key="5">
    <source>
        <dbReference type="SAM" id="Phobius"/>
    </source>
</evidence>
<gene>
    <name evidence="6" type="ORF">GON04_21900</name>
</gene>
<feature type="transmembrane region" description="Helical" evidence="5">
    <location>
        <begin position="64"/>
        <end position="85"/>
    </location>
</feature>
<name>A0A6N8J1S3_9BURK</name>
<evidence type="ECO:0000256" key="2">
    <source>
        <dbReference type="ARBA" id="ARBA00022692"/>
    </source>
</evidence>
<evidence type="ECO:0000256" key="4">
    <source>
        <dbReference type="ARBA" id="ARBA00023136"/>
    </source>
</evidence>
<evidence type="ECO:0000256" key="1">
    <source>
        <dbReference type="ARBA" id="ARBA00004141"/>
    </source>
</evidence>
<comment type="subcellular location">
    <subcellularLocation>
        <location evidence="1">Membrane</location>
        <topology evidence="1">Multi-pass membrane protein</topology>
    </subcellularLocation>
</comment>
<dbReference type="PANTHER" id="PTHR36926">
    <property type="entry name" value="COLICIN V PRODUCTION PROTEIN"/>
    <property type="match status" value="1"/>
</dbReference>
<reference evidence="6 7" key="1">
    <citation type="submission" date="2019-12" db="EMBL/GenBank/DDBJ databases">
        <authorList>
            <person name="Huq M.A."/>
        </authorList>
    </citation>
    <scope>NUCLEOTIDE SEQUENCE [LARGE SCALE GENOMIC DNA]</scope>
    <source>
        <strain evidence="6 7">MAH-25</strain>
    </source>
</reference>
<dbReference type="Proteomes" id="UP000469385">
    <property type="component" value="Unassembled WGS sequence"/>
</dbReference>
<keyword evidence="2 5" id="KW-0812">Transmembrane</keyword>
<dbReference type="AlphaFoldDB" id="A0A6N8J1S3"/>
<evidence type="ECO:0000313" key="6">
    <source>
        <dbReference type="EMBL" id="MVQ32126.1"/>
    </source>
</evidence>
<evidence type="ECO:0000256" key="3">
    <source>
        <dbReference type="ARBA" id="ARBA00022989"/>
    </source>
</evidence>
<keyword evidence="4 5" id="KW-0472">Membrane</keyword>
<dbReference type="RefSeq" id="WP_157400113.1">
    <property type="nucleotide sequence ID" value="NZ_WSEL01000009.1"/>
</dbReference>
<comment type="caution">
    <text evidence="6">The sequence shown here is derived from an EMBL/GenBank/DDBJ whole genome shotgun (WGS) entry which is preliminary data.</text>
</comment>
<protein>
    <submittedName>
        <fullName evidence="6">CvpA family protein</fullName>
    </submittedName>
</protein>
<keyword evidence="7" id="KW-1185">Reference proteome</keyword>
<dbReference type="InterPro" id="IPR052719">
    <property type="entry name" value="CvpA-like"/>
</dbReference>
<dbReference type="Pfam" id="PF02674">
    <property type="entry name" value="Colicin_V"/>
    <property type="match status" value="1"/>
</dbReference>
<evidence type="ECO:0000313" key="7">
    <source>
        <dbReference type="Proteomes" id="UP000469385"/>
    </source>
</evidence>
<feature type="transmembrane region" description="Helical" evidence="5">
    <location>
        <begin position="32"/>
        <end position="52"/>
    </location>
</feature>
<dbReference type="PANTHER" id="PTHR36926:SF1">
    <property type="entry name" value="COLICIN V PRODUCTION PROTEIN"/>
    <property type="match status" value="1"/>
</dbReference>
<dbReference type="InterPro" id="IPR003825">
    <property type="entry name" value="Colicin-V_CvpA"/>
</dbReference>
<dbReference type="GO" id="GO:0009403">
    <property type="term" value="P:toxin biosynthetic process"/>
    <property type="evidence" value="ECO:0007669"/>
    <property type="project" value="InterPro"/>
</dbReference>
<accession>A0A6N8J1S3</accession>
<organism evidence="6 7">
    <name type="scientific">Ramlibacter pinisoli</name>
    <dbReference type="NCBI Taxonomy" id="2682844"/>
    <lineage>
        <taxon>Bacteria</taxon>
        <taxon>Pseudomonadati</taxon>
        <taxon>Pseudomonadota</taxon>
        <taxon>Betaproteobacteria</taxon>
        <taxon>Burkholderiales</taxon>
        <taxon>Comamonadaceae</taxon>
        <taxon>Ramlibacter</taxon>
    </lineage>
</organism>
<dbReference type="EMBL" id="WSEL01000009">
    <property type="protein sequence ID" value="MVQ32126.1"/>
    <property type="molecule type" value="Genomic_DNA"/>
</dbReference>
<proteinExistence type="predicted"/>
<feature type="transmembrane region" description="Helical" evidence="5">
    <location>
        <begin position="97"/>
        <end position="121"/>
    </location>
</feature>
<feature type="transmembrane region" description="Helical" evidence="5">
    <location>
        <begin position="6"/>
        <end position="25"/>
    </location>
</feature>
<dbReference type="GO" id="GO:0016020">
    <property type="term" value="C:membrane"/>
    <property type="evidence" value="ECO:0007669"/>
    <property type="project" value="UniProtKB-SubCell"/>
</dbReference>
<keyword evidence="3 5" id="KW-1133">Transmembrane helix</keyword>
<sequence length="162" mass="17121">MAPLDWVFVVVLLASFLLGVLRGLVYEVLSVLSWLVAFVLAQWLAPQAGGWLPMGAAAEPVRYAAGFGTVFVLALFAGGLVAWGMRKLVEAAGLRPVDRALGAAFGLVRGVVLLLAAAVVVNMTPLRSAAWWTESMGAAVSTTALKGLKPVLPERFGQYLPE</sequence>